<accession>L7C8U1</accession>
<organism evidence="1 2">
    <name type="scientific">Rhodopirellula baltica SWK14</name>
    <dbReference type="NCBI Taxonomy" id="993516"/>
    <lineage>
        <taxon>Bacteria</taxon>
        <taxon>Pseudomonadati</taxon>
        <taxon>Planctomycetota</taxon>
        <taxon>Planctomycetia</taxon>
        <taxon>Pirellulales</taxon>
        <taxon>Pirellulaceae</taxon>
        <taxon>Rhodopirellula</taxon>
    </lineage>
</organism>
<name>L7C8U1_RHOBT</name>
<sequence>MRKHTAIAKECEIRSASGACPIAVSSVEAGGSEVGVFMGEA</sequence>
<gene>
    <name evidence="1" type="ORF">RBSWK_05471</name>
</gene>
<dbReference type="AlphaFoldDB" id="L7C8U1"/>
<protein>
    <submittedName>
        <fullName evidence="1">Uncharacterized protein</fullName>
    </submittedName>
</protein>
<dbReference type="EMBL" id="AMWG01000150">
    <property type="protein sequence ID" value="ELP30599.1"/>
    <property type="molecule type" value="Genomic_DNA"/>
</dbReference>
<proteinExistence type="predicted"/>
<reference evidence="1 2" key="1">
    <citation type="journal article" date="2013" name="Mar. Genomics">
        <title>Expression of sulfatases in Rhodopirellula baltica and the diversity of sulfatases in the genus Rhodopirellula.</title>
        <authorList>
            <person name="Wegner C.E."/>
            <person name="Richter-Heitmann T."/>
            <person name="Klindworth A."/>
            <person name="Klockow C."/>
            <person name="Richter M."/>
            <person name="Achstetter T."/>
            <person name="Glockner F.O."/>
            <person name="Harder J."/>
        </authorList>
    </citation>
    <scope>NUCLEOTIDE SEQUENCE [LARGE SCALE GENOMIC DNA]</scope>
    <source>
        <strain evidence="1 2">SWK14</strain>
    </source>
</reference>
<evidence type="ECO:0000313" key="2">
    <source>
        <dbReference type="Proteomes" id="UP000010959"/>
    </source>
</evidence>
<dbReference type="PATRIC" id="fig|993516.3.peg.5847"/>
<dbReference type="Proteomes" id="UP000010959">
    <property type="component" value="Unassembled WGS sequence"/>
</dbReference>
<comment type="caution">
    <text evidence="1">The sequence shown here is derived from an EMBL/GenBank/DDBJ whole genome shotgun (WGS) entry which is preliminary data.</text>
</comment>
<evidence type="ECO:0000313" key="1">
    <source>
        <dbReference type="EMBL" id="ELP30599.1"/>
    </source>
</evidence>